<feature type="region of interest" description="Disordered" evidence="1">
    <location>
        <begin position="24"/>
        <end position="44"/>
    </location>
</feature>
<evidence type="ECO:0000256" key="1">
    <source>
        <dbReference type="SAM" id="MobiDB-lite"/>
    </source>
</evidence>
<reference evidence="2 3" key="1">
    <citation type="journal article" date="2019" name="Commun. Biol.">
        <title>The bagworm genome reveals a unique fibroin gene that provides high tensile strength.</title>
        <authorList>
            <person name="Kono N."/>
            <person name="Nakamura H."/>
            <person name="Ohtoshi R."/>
            <person name="Tomita M."/>
            <person name="Numata K."/>
            <person name="Arakawa K."/>
        </authorList>
    </citation>
    <scope>NUCLEOTIDE SEQUENCE [LARGE SCALE GENOMIC DNA]</scope>
</reference>
<dbReference type="AlphaFoldDB" id="A0A4C1ZF41"/>
<dbReference type="EMBL" id="BGZK01001722">
    <property type="protein sequence ID" value="GBP85195.1"/>
    <property type="molecule type" value="Genomic_DNA"/>
</dbReference>
<organism evidence="2 3">
    <name type="scientific">Eumeta variegata</name>
    <name type="common">Bagworm moth</name>
    <name type="synonym">Eumeta japonica</name>
    <dbReference type="NCBI Taxonomy" id="151549"/>
    <lineage>
        <taxon>Eukaryota</taxon>
        <taxon>Metazoa</taxon>
        <taxon>Ecdysozoa</taxon>
        <taxon>Arthropoda</taxon>
        <taxon>Hexapoda</taxon>
        <taxon>Insecta</taxon>
        <taxon>Pterygota</taxon>
        <taxon>Neoptera</taxon>
        <taxon>Endopterygota</taxon>
        <taxon>Lepidoptera</taxon>
        <taxon>Glossata</taxon>
        <taxon>Ditrysia</taxon>
        <taxon>Tineoidea</taxon>
        <taxon>Psychidae</taxon>
        <taxon>Oiketicinae</taxon>
        <taxon>Eumeta</taxon>
    </lineage>
</organism>
<evidence type="ECO:0000313" key="3">
    <source>
        <dbReference type="Proteomes" id="UP000299102"/>
    </source>
</evidence>
<name>A0A4C1ZF41_EUMVA</name>
<evidence type="ECO:0000313" key="2">
    <source>
        <dbReference type="EMBL" id="GBP85195.1"/>
    </source>
</evidence>
<gene>
    <name evidence="2" type="ORF">EVAR_47631_1</name>
</gene>
<comment type="caution">
    <text evidence="2">The sequence shown here is derived from an EMBL/GenBank/DDBJ whole genome shotgun (WGS) entry which is preliminary data.</text>
</comment>
<sequence>MRYSLVTDGRTDSGVLVIGSRSLPFGERSSDERSEAKAPTIPDVDLPGRSQCRSAVNKGLDTEITQLVRLAHQRTAVKRLSIFACIGRRARFGNGTRWVRLVGWSVVSQILISPICDVFHGD</sequence>
<keyword evidence="3" id="KW-1185">Reference proteome</keyword>
<protein>
    <submittedName>
        <fullName evidence="2">Uncharacterized protein</fullName>
    </submittedName>
</protein>
<proteinExistence type="predicted"/>
<accession>A0A4C1ZF41</accession>
<dbReference type="Proteomes" id="UP000299102">
    <property type="component" value="Unassembled WGS sequence"/>
</dbReference>